<dbReference type="RefSeq" id="WP_379664594.1">
    <property type="nucleotide sequence ID" value="NZ_JBHULH010000001.1"/>
</dbReference>
<comment type="caution">
    <text evidence="2">The sequence shown here is derived from an EMBL/GenBank/DDBJ whole genome shotgun (WGS) entry which is preliminary data.</text>
</comment>
<accession>A0ABW5LMV1</accession>
<gene>
    <name evidence="2" type="ORF">ACFSRZ_00720</name>
</gene>
<dbReference type="EMBL" id="JBHULH010000001">
    <property type="protein sequence ID" value="MFD2565869.1"/>
    <property type="molecule type" value="Genomic_DNA"/>
</dbReference>
<feature type="region of interest" description="Disordered" evidence="1">
    <location>
        <begin position="24"/>
        <end position="44"/>
    </location>
</feature>
<dbReference type="Gene3D" id="3.10.450.50">
    <property type="match status" value="1"/>
</dbReference>
<dbReference type="InterPro" id="IPR032710">
    <property type="entry name" value="NTF2-like_dom_sf"/>
</dbReference>
<name>A0ABW5LMV1_9FLAO</name>
<evidence type="ECO:0000256" key="1">
    <source>
        <dbReference type="SAM" id="MobiDB-lite"/>
    </source>
</evidence>
<proteinExistence type="predicted"/>
<dbReference type="PROSITE" id="PS51257">
    <property type="entry name" value="PROKAR_LIPOPROTEIN"/>
    <property type="match status" value="1"/>
</dbReference>
<reference evidence="3" key="1">
    <citation type="journal article" date="2019" name="Int. J. Syst. Evol. Microbiol.">
        <title>The Global Catalogue of Microorganisms (GCM) 10K type strain sequencing project: providing services to taxonomists for standard genome sequencing and annotation.</title>
        <authorList>
            <consortium name="The Broad Institute Genomics Platform"/>
            <consortium name="The Broad Institute Genome Sequencing Center for Infectious Disease"/>
            <person name="Wu L."/>
            <person name="Ma J."/>
        </authorList>
    </citation>
    <scope>NUCLEOTIDE SEQUENCE [LARGE SCALE GENOMIC DNA]</scope>
    <source>
        <strain evidence="3">KCTC 52127</strain>
    </source>
</reference>
<dbReference type="InterPro" id="IPR039437">
    <property type="entry name" value="FrzH/put_lumazine-bd"/>
</dbReference>
<dbReference type="SUPFAM" id="SSF54427">
    <property type="entry name" value="NTF2-like"/>
    <property type="match status" value="1"/>
</dbReference>
<protein>
    <submittedName>
        <fullName evidence="2">Nuclear transport factor 2 family protein</fullName>
    </submittedName>
</protein>
<keyword evidence="3" id="KW-1185">Reference proteome</keyword>
<dbReference type="Proteomes" id="UP001597508">
    <property type="component" value="Unassembled WGS sequence"/>
</dbReference>
<evidence type="ECO:0000313" key="3">
    <source>
        <dbReference type="Proteomes" id="UP001597508"/>
    </source>
</evidence>
<organism evidence="2 3">
    <name type="scientific">Pseudotenacibaculum haliotis</name>
    <dbReference type="NCBI Taxonomy" id="1862138"/>
    <lineage>
        <taxon>Bacteria</taxon>
        <taxon>Pseudomonadati</taxon>
        <taxon>Bacteroidota</taxon>
        <taxon>Flavobacteriia</taxon>
        <taxon>Flavobacteriales</taxon>
        <taxon>Flavobacteriaceae</taxon>
        <taxon>Pseudotenacibaculum</taxon>
    </lineage>
</organism>
<sequence>MRKSAFLFSTFCLVAALTISSCKGEGDHGEKHDNDKKHKEHKAWNDQDHKAVKSAILDYVEGIYEVDSTRIQKSVDTTLRKIGYWYNKKDSAYMDNLPMTHDQLVRLAARWNKDGSRANENSPKKITIYDINSKTASAKLTAEWGIDYFHLGKYNGQWKIMNVIWQSMPENEN</sequence>
<evidence type="ECO:0000313" key="2">
    <source>
        <dbReference type="EMBL" id="MFD2565869.1"/>
    </source>
</evidence>
<dbReference type="Pfam" id="PF12893">
    <property type="entry name" value="Lumazine_bd_2"/>
    <property type="match status" value="1"/>
</dbReference>